<reference evidence="2" key="1">
    <citation type="submission" date="2021-01" db="EMBL/GenBank/DDBJ databases">
        <title>Genome sequence of Phenylobacterium sp. 20VBR1 isolated from a valley glaceir, Ny-Alesund, Svalbard.</title>
        <authorList>
            <person name="Thomas F.A."/>
            <person name="Krishnan K.P."/>
            <person name="Sinha R.K."/>
        </authorList>
    </citation>
    <scope>NUCLEOTIDE SEQUENCE</scope>
    <source>
        <strain evidence="2">20VBR1</strain>
    </source>
</reference>
<feature type="chain" id="PRO_5036938744" evidence="1">
    <location>
        <begin position="21"/>
        <end position="139"/>
    </location>
</feature>
<protein>
    <submittedName>
        <fullName evidence="2">Uncharacterized protein</fullName>
    </submittedName>
</protein>
<keyword evidence="1" id="KW-0732">Signal</keyword>
<name>A0A974P5X4_9CAUL</name>
<organism evidence="2">
    <name type="scientific">Phenylobacterium glaciei</name>
    <dbReference type="NCBI Taxonomy" id="2803784"/>
    <lineage>
        <taxon>Bacteria</taxon>
        <taxon>Pseudomonadati</taxon>
        <taxon>Pseudomonadota</taxon>
        <taxon>Alphaproteobacteria</taxon>
        <taxon>Caulobacterales</taxon>
        <taxon>Caulobacteraceae</taxon>
        <taxon>Phenylobacterium</taxon>
    </lineage>
</organism>
<evidence type="ECO:0000313" key="2">
    <source>
        <dbReference type="EMBL" id="QQZ50985.1"/>
    </source>
</evidence>
<gene>
    <name evidence="2" type="ORF">JKL49_07180</name>
</gene>
<proteinExistence type="predicted"/>
<dbReference type="AlphaFoldDB" id="A0A974P5X4"/>
<accession>A0A974P5X4</accession>
<sequence length="139" mass="15720">MRRICGLLVVLMTLSGGARAETWVDTRHITYVDVDSFQRGADGLIYYMEKDKYGDDHTPRQAAVDCVRRLAYSSYDLKYTPDWRSKGEGSFPDHGRGTAGFRLFAGPVRGVTWLKQHPDDAHQSYGDGIWAGLRDVYGR</sequence>
<dbReference type="EMBL" id="CP068570">
    <property type="protein sequence ID" value="QQZ50985.1"/>
    <property type="molecule type" value="Genomic_DNA"/>
</dbReference>
<evidence type="ECO:0000256" key="1">
    <source>
        <dbReference type="SAM" id="SignalP"/>
    </source>
</evidence>
<feature type="signal peptide" evidence="1">
    <location>
        <begin position="1"/>
        <end position="20"/>
    </location>
</feature>